<dbReference type="Pfam" id="PF04434">
    <property type="entry name" value="SWIM"/>
    <property type="match status" value="1"/>
</dbReference>
<evidence type="ECO:0000313" key="7">
    <source>
        <dbReference type="EnsemblPlants" id="AET2Gv20345300.9"/>
    </source>
</evidence>
<proteinExistence type="predicted"/>
<feature type="region of interest" description="Disordered" evidence="5">
    <location>
        <begin position="591"/>
        <end position="613"/>
    </location>
</feature>
<evidence type="ECO:0000313" key="8">
    <source>
        <dbReference type="Proteomes" id="UP000015105"/>
    </source>
</evidence>
<dbReference type="SMART" id="SM00575">
    <property type="entry name" value="ZnF_PMZ"/>
    <property type="match status" value="1"/>
</dbReference>
<dbReference type="InterPro" id="IPR007527">
    <property type="entry name" value="Znf_SWIM"/>
</dbReference>
<reference evidence="8" key="2">
    <citation type="journal article" date="2017" name="Nat. Plants">
        <title>The Aegilops tauschii genome reveals multiple impacts of transposons.</title>
        <authorList>
            <person name="Zhao G."/>
            <person name="Zou C."/>
            <person name="Li K."/>
            <person name="Wang K."/>
            <person name="Li T."/>
            <person name="Gao L."/>
            <person name="Zhang X."/>
            <person name="Wang H."/>
            <person name="Yang Z."/>
            <person name="Liu X."/>
            <person name="Jiang W."/>
            <person name="Mao L."/>
            <person name="Kong X."/>
            <person name="Jiao Y."/>
            <person name="Jia J."/>
        </authorList>
    </citation>
    <scope>NUCLEOTIDE SEQUENCE [LARGE SCALE GENOMIC DNA]</scope>
    <source>
        <strain evidence="8">cv. AL8/78</strain>
    </source>
</reference>
<feature type="domain" description="SWIM-type" evidence="6">
    <location>
        <begin position="468"/>
        <end position="509"/>
    </location>
</feature>
<keyword evidence="3" id="KW-0862">Zinc</keyword>
<dbReference type="Proteomes" id="UP000015105">
    <property type="component" value="Chromosome 2D"/>
</dbReference>
<dbReference type="Pfam" id="PF10551">
    <property type="entry name" value="MULE"/>
    <property type="match status" value="1"/>
</dbReference>
<dbReference type="Gramene" id="AET2Gv20345300.9">
    <property type="protein sequence ID" value="AET2Gv20345300.9"/>
    <property type="gene ID" value="AET2Gv20345300"/>
</dbReference>
<keyword evidence="2 4" id="KW-0863">Zinc-finger</keyword>
<organism evidence="7 8">
    <name type="scientific">Aegilops tauschii subsp. strangulata</name>
    <name type="common">Goatgrass</name>
    <dbReference type="NCBI Taxonomy" id="200361"/>
    <lineage>
        <taxon>Eukaryota</taxon>
        <taxon>Viridiplantae</taxon>
        <taxon>Streptophyta</taxon>
        <taxon>Embryophyta</taxon>
        <taxon>Tracheophyta</taxon>
        <taxon>Spermatophyta</taxon>
        <taxon>Magnoliopsida</taxon>
        <taxon>Liliopsida</taxon>
        <taxon>Poales</taxon>
        <taxon>Poaceae</taxon>
        <taxon>BOP clade</taxon>
        <taxon>Pooideae</taxon>
        <taxon>Triticodae</taxon>
        <taxon>Triticeae</taxon>
        <taxon>Triticinae</taxon>
        <taxon>Aegilops</taxon>
    </lineage>
</organism>
<evidence type="ECO:0000256" key="2">
    <source>
        <dbReference type="ARBA" id="ARBA00022771"/>
    </source>
</evidence>
<dbReference type="GO" id="GO:0008270">
    <property type="term" value="F:zinc ion binding"/>
    <property type="evidence" value="ECO:0007669"/>
    <property type="project" value="UniProtKB-KW"/>
</dbReference>
<evidence type="ECO:0000256" key="3">
    <source>
        <dbReference type="ARBA" id="ARBA00022833"/>
    </source>
</evidence>
<dbReference type="EnsemblPlants" id="AET2Gv20345300.9">
    <property type="protein sequence ID" value="AET2Gv20345300.9"/>
    <property type="gene ID" value="AET2Gv20345300"/>
</dbReference>
<reference evidence="8" key="1">
    <citation type="journal article" date="2014" name="Science">
        <title>Ancient hybridizations among the ancestral genomes of bread wheat.</title>
        <authorList>
            <consortium name="International Wheat Genome Sequencing Consortium,"/>
            <person name="Marcussen T."/>
            <person name="Sandve S.R."/>
            <person name="Heier L."/>
            <person name="Spannagl M."/>
            <person name="Pfeifer M."/>
            <person name="Jakobsen K.S."/>
            <person name="Wulff B.B."/>
            <person name="Steuernagel B."/>
            <person name="Mayer K.F."/>
            <person name="Olsen O.A."/>
        </authorList>
    </citation>
    <scope>NUCLEOTIDE SEQUENCE [LARGE SCALE GENOMIC DNA]</scope>
    <source>
        <strain evidence="8">cv. AL8/78</strain>
    </source>
</reference>
<sequence>IQIPVYYGCRKGDFSSVHGGDLVQDCPAIYAENICAHIIGELPLQPQSMSLVDLQLWVFKLFRLHPETQDLHVKGFLKQRKNDPYDEEDPDWYLEYYQWDTHEFYTDKYWRSFANKLKKKRNVTHKFMLYVESSEIRHYDILLKAVNDDYSQQVPAVLPGTESLARCEFSFRYLKEHLAVTAEEMAVYLTGHYGEQVTPAEAWRARQMALEKEFGTFYDSYNFAPRLLKEIARKNPGGFVEIKDSLVSGCKDFRVLQRICWAFGQSLQAFSACRPVLCIKGTPLCGKYQGVLLTAVALDANNFSIPVAYAIVECETKESWLWFLRNLERAVVHQADVCIIHDYKKELIDAVEDLLNSRRRQGLKAESRWCMEHLAENFYAYFGDKNLPLSAMVEVTFLRLEEYFRNTGDAANKAIGNPSVSFPERVQDDMNSKMQKAEMHQVLGSEEALKFTVKSRQRQVTVNLKSEYTHNMDKSKGSTARKTATCSCNKPQLLHKPCSHVIAVCCHIGVSAAEYMSPYYSLTCLGRTWSKKFNEFSRNYRKNLPRYYRDVRPFERETPTWIPDKRSECGFPVYLLSDCVQTAVVDEGQQCTTEDESVAGNESTNARSEESRT</sequence>
<dbReference type="PANTHER" id="PTHR31973">
    <property type="entry name" value="POLYPROTEIN, PUTATIVE-RELATED"/>
    <property type="match status" value="1"/>
</dbReference>
<protein>
    <recommendedName>
        <fullName evidence="6">SWIM-type domain-containing protein</fullName>
    </recommendedName>
</protein>
<dbReference type="InterPro" id="IPR006564">
    <property type="entry name" value="Znf_PMZ"/>
</dbReference>
<accession>A0A453B2U3</accession>
<dbReference type="AlphaFoldDB" id="A0A453B2U3"/>
<dbReference type="PANTHER" id="PTHR31973:SF184">
    <property type="entry name" value="OS02G0685500 PROTEIN"/>
    <property type="match status" value="1"/>
</dbReference>
<evidence type="ECO:0000259" key="6">
    <source>
        <dbReference type="PROSITE" id="PS50966"/>
    </source>
</evidence>
<dbReference type="InterPro" id="IPR018289">
    <property type="entry name" value="MULE_transposase_dom"/>
</dbReference>
<keyword evidence="8" id="KW-1185">Reference proteome</keyword>
<evidence type="ECO:0000256" key="4">
    <source>
        <dbReference type="PROSITE-ProRule" id="PRU00325"/>
    </source>
</evidence>
<dbReference type="PROSITE" id="PS50966">
    <property type="entry name" value="ZF_SWIM"/>
    <property type="match status" value="1"/>
</dbReference>
<reference evidence="7" key="3">
    <citation type="journal article" date="2017" name="Nature">
        <title>Genome sequence of the progenitor of the wheat D genome Aegilops tauschii.</title>
        <authorList>
            <person name="Luo M.C."/>
            <person name="Gu Y.Q."/>
            <person name="Puiu D."/>
            <person name="Wang H."/>
            <person name="Twardziok S.O."/>
            <person name="Deal K.R."/>
            <person name="Huo N."/>
            <person name="Zhu T."/>
            <person name="Wang L."/>
            <person name="Wang Y."/>
            <person name="McGuire P.E."/>
            <person name="Liu S."/>
            <person name="Long H."/>
            <person name="Ramasamy R.K."/>
            <person name="Rodriguez J.C."/>
            <person name="Van S.L."/>
            <person name="Yuan L."/>
            <person name="Wang Z."/>
            <person name="Xia Z."/>
            <person name="Xiao L."/>
            <person name="Anderson O.D."/>
            <person name="Ouyang S."/>
            <person name="Liang Y."/>
            <person name="Zimin A.V."/>
            <person name="Pertea G."/>
            <person name="Qi P."/>
            <person name="Bennetzen J.L."/>
            <person name="Dai X."/>
            <person name="Dawson M.W."/>
            <person name="Muller H.G."/>
            <person name="Kugler K."/>
            <person name="Rivarola-Duarte L."/>
            <person name="Spannagl M."/>
            <person name="Mayer K.F.X."/>
            <person name="Lu F.H."/>
            <person name="Bevan M.W."/>
            <person name="Leroy P."/>
            <person name="Li P."/>
            <person name="You F.M."/>
            <person name="Sun Q."/>
            <person name="Liu Z."/>
            <person name="Lyons E."/>
            <person name="Wicker T."/>
            <person name="Salzberg S.L."/>
            <person name="Devos K.M."/>
            <person name="Dvorak J."/>
        </authorList>
    </citation>
    <scope>NUCLEOTIDE SEQUENCE [LARGE SCALE GENOMIC DNA]</scope>
    <source>
        <strain evidence="7">cv. AL8/78</strain>
    </source>
</reference>
<evidence type="ECO:0000256" key="5">
    <source>
        <dbReference type="SAM" id="MobiDB-lite"/>
    </source>
</evidence>
<reference evidence="7" key="5">
    <citation type="journal article" date="2021" name="G3 (Bethesda)">
        <title>Aegilops tauschii genome assembly Aet v5.0 features greater sequence contiguity and improved annotation.</title>
        <authorList>
            <person name="Wang L."/>
            <person name="Zhu T."/>
            <person name="Rodriguez J.C."/>
            <person name="Deal K.R."/>
            <person name="Dubcovsky J."/>
            <person name="McGuire P.E."/>
            <person name="Lux T."/>
            <person name="Spannagl M."/>
            <person name="Mayer K.F.X."/>
            <person name="Baldrich P."/>
            <person name="Meyers B.C."/>
            <person name="Huo N."/>
            <person name="Gu Y.Q."/>
            <person name="Zhou H."/>
            <person name="Devos K.M."/>
            <person name="Bennetzen J.L."/>
            <person name="Unver T."/>
            <person name="Budak H."/>
            <person name="Gulick P.J."/>
            <person name="Galiba G."/>
            <person name="Kalapos B."/>
            <person name="Nelson D.R."/>
            <person name="Li P."/>
            <person name="You F.M."/>
            <person name="Luo M.C."/>
            <person name="Dvorak J."/>
        </authorList>
    </citation>
    <scope>NUCLEOTIDE SEQUENCE [LARGE SCALE GENOMIC DNA]</scope>
    <source>
        <strain evidence="7">cv. AL8/78</strain>
    </source>
</reference>
<keyword evidence="1" id="KW-0479">Metal-binding</keyword>
<reference evidence="7" key="4">
    <citation type="submission" date="2019-03" db="UniProtKB">
        <authorList>
            <consortium name="EnsemblPlants"/>
        </authorList>
    </citation>
    <scope>IDENTIFICATION</scope>
</reference>
<name>A0A453B2U3_AEGTS</name>
<evidence type="ECO:0000256" key="1">
    <source>
        <dbReference type="ARBA" id="ARBA00022723"/>
    </source>
</evidence>